<evidence type="ECO:0000313" key="1">
    <source>
        <dbReference type="EMBL" id="EFM04383.1"/>
    </source>
</evidence>
<protein>
    <submittedName>
        <fullName evidence="1">Uncharacterized protein</fullName>
    </submittedName>
</protein>
<sequence>VWVELGGIWGENSRKPVFGFRLSGGKGILQRSRALIAAKIDQAEISDSEKSWLKKELGKIKDTALSTLTENAINAIPVATLITLLKKFVGL</sequence>
<organism evidence="1 2">
    <name type="scientific">Neisseria meningitidis serogroup B (strain ATCC 13091 / M2091)</name>
    <dbReference type="NCBI Taxonomy" id="862513"/>
    <lineage>
        <taxon>Bacteria</taxon>
        <taxon>Pseudomonadati</taxon>
        <taxon>Pseudomonadota</taxon>
        <taxon>Betaproteobacteria</taxon>
        <taxon>Neisseriales</taxon>
        <taxon>Neisseriaceae</taxon>
        <taxon>Neisseria</taxon>
    </lineage>
</organism>
<name>E0N9E6_NEIM3</name>
<reference evidence="1 2" key="1">
    <citation type="submission" date="2010-07" db="EMBL/GenBank/DDBJ databases">
        <authorList>
            <person name="Muzny D."/>
            <person name="Qin X."/>
            <person name="Deng J."/>
            <person name="Jiang H."/>
            <person name="Liu Y."/>
            <person name="Qu J."/>
            <person name="Song X.-Z."/>
            <person name="Zhang L."/>
            <person name="Thornton R."/>
            <person name="Coyle M."/>
            <person name="Francisco L."/>
            <person name="Jackson L."/>
            <person name="Javaid M."/>
            <person name="Korchina V."/>
            <person name="Kovar C."/>
            <person name="Mata R."/>
            <person name="Mathew T."/>
            <person name="Ngo R."/>
            <person name="Nguyen L."/>
            <person name="Nguyen N."/>
            <person name="Okwuonu G."/>
            <person name="Ongeri F."/>
            <person name="Pham C."/>
            <person name="Simmons D."/>
            <person name="Wilczek-Boney K."/>
            <person name="Hale W."/>
            <person name="Jakkamsetti A."/>
            <person name="Pham P."/>
            <person name="Ruth R."/>
            <person name="San Lucas F."/>
            <person name="Warren J."/>
            <person name="Zhang J."/>
            <person name="Zhao Z."/>
            <person name="Zhou C."/>
            <person name="Zhu D."/>
            <person name="Lee S."/>
            <person name="Bess C."/>
            <person name="Blankenburg K."/>
            <person name="Forbes L."/>
            <person name="Fu Q."/>
            <person name="Gubbala S."/>
            <person name="Hirani K."/>
            <person name="Jayaseelan J.C."/>
            <person name="Lara F."/>
            <person name="Munidasa M."/>
            <person name="Palculict T."/>
            <person name="Patil S."/>
            <person name="Pu L.-L."/>
            <person name="Saada N."/>
            <person name="Tang L."/>
            <person name="Weissenberger G."/>
            <person name="Zhu Y."/>
            <person name="Hemphill L."/>
            <person name="Shang Y."/>
            <person name="Youmans B."/>
            <person name="Ayvaz T."/>
            <person name="Ross M."/>
            <person name="Santibanez J."/>
            <person name="Aqrawi P."/>
            <person name="Gross S."/>
            <person name="Joshi V."/>
            <person name="Fowler G."/>
            <person name="Nazareth L."/>
            <person name="Reid J."/>
            <person name="Worley K."/>
            <person name="Petrosino J."/>
            <person name="Highlander S."/>
            <person name="Gibbs R."/>
        </authorList>
    </citation>
    <scope>NUCLEOTIDE SEQUENCE [LARGE SCALE GENOMIC DNA]</scope>
    <source>
        <strain evidence="1 2">ATCC 13091</strain>
    </source>
</reference>
<dbReference type="HOGENOM" id="CLU_188011_0_0_4"/>
<accession>E0N9E6</accession>
<gene>
    <name evidence="1" type="ORF">HMPREF0602_1126</name>
</gene>
<dbReference type="AlphaFoldDB" id="E0N9E6"/>
<evidence type="ECO:0000313" key="2">
    <source>
        <dbReference type="Proteomes" id="UP000005526"/>
    </source>
</evidence>
<dbReference type="Proteomes" id="UP000005526">
    <property type="component" value="Unassembled WGS sequence"/>
</dbReference>
<feature type="non-terminal residue" evidence="1">
    <location>
        <position position="1"/>
    </location>
</feature>
<comment type="caution">
    <text evidence="1">The sequence shown here is derived from an EMBL/GenBank/DDBJ whole genome shotgun (WGS) entry which is preliminary data.</text>
</comment>
<dbReference type="EMBL" id="AEEF01000057">
    <property type="protein sequence ID" value="EFM04383.1"/>
    <property type="molecule type" value="Genomic_DNA"/>
</dbReference>
<proteinExistence type="predicted"/>